<feature type="transmembrane region" description="Helical" evidence="1">
    <location>
        <begin position="80"/>
        <end position="103"/>
    </location>
</feature>
<dbReference type="Proteomes" id="UP001187192">
    <property type="component" value="Unassembled WGS sequence"/>
</dbReference>
<reference evidence="2" key="1">
    <citation type="submission" date="2023-07" db="EMBL/GenBank/DDBJ databases">
        <title>draft genome sequence of fig (Ficus carica).</title>
        <authorList>
            <person name="Takahashi T."/>
            <person name="Nishimura K."/>
        </authorList>
    </citation>
    <scope>NUCLEOTIDE SEQUENCE</scope>
</reference>
<name>A0AA88CXE7_FICCA</name>
<dbReference type="AlphaFoldDB" id="A0AA88CXE7"/>
<keyword evidence="1" id="KW-0472">Membrane</keyword>
<comment type="caution">
    <text evidence="2">The sequence shown here is derived from an EMBL/GenBank/DDBJ whole genome shotgun (WGS) entry which is preliminary data.</text>
</comment>
<sequence>MASEMYMRARKCSGNDTARSECATEDGVLEPKELPLCRDEPAAAPGLDVVAFLALVCRQRQGLRWVGSGSRPWCTVGQWWFLEIWVGFAHGGCVWWLVGQWWFKDLGLVPLLLEFV</sequence>
<gene>
    <name evidence="2" type="ORF">TIFTF001_046712</name>
</gene>
<proteinExistence type="predicted"/>
<accession>A0AA88CXE7</accession>
<organism evidence="2 3">
    <name type="scientific">Ficus carica</name>
    <name type="common">Common fig</name>
    <dbReference type="NCBI Taxonomy" id="3494"/>
    <lineage>
        <taxon>Eukaryota</taxon>
        <taxon>Viridiplantae</taxon>
        <taxon>Streptophyta</taxon>
        <taxon>Embryophyta</taxon>
        <taxon>Tracheophyta</taxon>
        <taxon>Spermatophyta</taxon>
        <taxon>Magnoliopsida</taxon>
        <taxon>eudicotyledons</taxon>
        <taxon>Gunneridae</taxon>
        <taxon>Pentapetalae</taxon>
        <taxon>rosids</taxon>
        <taxon>fabids</taxon>
        <taxon>Rosales</taxon>
        <taxon>Moraceae</taxon>
        <taxon>Ficeae</taxon>
        <taxon>Ficus</taxon>
    </lineage>
</organism>
<keyword evidence="1" id="KW-0812">Transmembrane</keyword>
<keyword evidence="1" id="KW-1133">Transmembrane helix</keyword>
<evidence type="ECO:0000313" key="2">
    <source>
        <dbReference type="EMBL" id="GMN33552.1"/>
    </source>
</evidence>
<evidence type="ECO:0000256" key="1">
    <source>
        <dbReference type="SAM" id="Phobius"/>
    </source>
</evidence>
<protein>
    <submittedName>
        <fullName evidence="2">Uncharacterized protein</fullName>
    </submittedName>
</protein>
<keyword evidence="3" id="KW-1185">Reference proteome</keyword>
<evidence type="ECO:0000313" key="3">
    <source>
        <dbReference type="Proteomes" id="UP001187192"/>
    </source>
</evidence>
<dbReference type="EMBL" id="BTGU01004897">
    <property type="protein sequence ID" value="GMN33552.1"/>
    <property type="molecule type" value="Genomic_DNA"/>
</dbReference>